<dbReference type="RefSeq" id="WP_092951963.1">
    <property type="nucleotide sequence ID" value="NZ_FOMQ01000006.1"/>
</dbReference>
<name>A0A1I1V4Z1_9BURK</name>
<protein>
    <submittedName>
        <fullName evidence="1">Uncharacterized protein</fullName>
    </submittedName>
</protein>
<dbReference type="EMBL" id="FOMQ01000006">
    <property type="protein sequence ID" value="SFD77974.1"/>
    <property type="molecule type" value="Genomic_DNA"/>
</dbReference>
<dbReference type="STRING" id="32040.SAMN04489710_10647"/>
<evidence type="ECO:0000313" key="1">
    <source>
        <dbReference type="EMBL" id="SFD77974.1"/>
    </source>
</evidence>
<evidence type="ECO:0000313" key="2">
    <source>
        <dbReference type="Proteomes" id="UP000199517"/>
    </source>
</evidence>
<gene>
    <name evidence="1" type="ORF">SAMN04489710_10647</name>
</gene>
<dbReference type="Proteomes" id="UP000199517">
    <property type="component" value="Unassembled WGS sequence"/>
</dbReference>
<keyword evidence="2" id="KW-1185">Reference proteome</keyword>
<dbReference type="OrthoDB" id="8812060at2"/>
<sequence>MNARIDFPQPPSPVQEFEASAAVQALVRDAALKLGATPEQSREAARTGLFELESHRVGVVPNADEDTLLLSIELGDAYFADPARARAGLIANMHLFVKAGVVFARGLRGSVLVGRWPATDADHLANGVRQMGALAQGFGVPSTSAAASPLATPVAVAQASQE</sequence>
<organism evidence="1 2">
    <name type="scientific">Paracidovorax konjaci</name>
    <dbReference type="NCBI Taxonomy" id="32040"/>
    <lineage>
        <taxon>Bacteria</taxon>
        <taxon>Pseudomonadati</taxon>
        <taxon>Pseudomonadota</taxon>
        <taxon>Betaproteobacteria</taxon>
        <taxon>Burkholderiales</taxon>
        <taxon>Comamonadaceae</taxon>
        <taxon>Paracidovorax</taxon>
    </lineage>
</organism>
<dbReference type="AlphaFoldDB" id="A0A1I1V4Z1"/>
<reference evidence="2" key="1">
    <citation type="submission" date="2016-10" db="EMBL/GenBank/DDBJ databases">
        <authorList>
            <person name="Varghese N."/>
            <person name="Submissions S."/>
        </authorList>
    </citation>
    <scope>NUCLEOTIDE SEQUENCE [LARGE SCALE GENOMIC DNA]</scope>
    <source>
        <strain evidence="2">DSM 7481</strain>
    </source>
</reference>
<accession>A0A1I1V4Z1</accession>
<proteinExistence type="predicted"/>